<comment type="caution">
    <text evidence="1">The sequence shown here is derived from an EMBL/GenBank/DDBJ whole genome shotgun (WGS) entry which is preliminary data.</text>
</comment>
<dbReference type="Proteomes" id="UP000574133">
    <property type="component" value="Unassembled WGS sequence"/>
</dbReference>
<proteinExistence type="predicted"/>
<dbReference type="EMBL" id="JACJVN010000037">
    <property type="protein sequence ID" value="MBB6677807.1"/>
    <property type="molecule type" value="Genomic_DNA"/>
</dbReference>
<name>A0A841TFT5_9BACL</name>
<keyword evidence="2" id="KW-1185">Reference proteome</keyword>
<dbReference type="RefSeq" id="WP_185179087.1">
    <property type="nucleotide sequence ID" value="NZ_CBCSEP010000014.1"/>
</dbReference>
<sequence length="201" mass="23440">MKKENAVALLNLIDNNLYEQPQNMQLLISILDSYFSKNLNSAIDLDEIINNFFGIEIGEVFSEILLNSEESTEIIRNGEFKTWNYLLNIIELYKHDYFRQYLHRERHPKSLIGLHIVNNGLRDSFIIHRADGKHFELLLEAPGYFSILNSILSNFEDYLSYNEDEIDLVISKLDTFQMQISRVINKLKEEGERDASNSSST</sequence>
<accession>A0A841TFT5</accession>
<evidence type="ECO:0000313" key="2">
    <source>
        <dbReference type="Proteomes" id="UP000574133"/>
    </source>
</evidence>
<reference evidence="1 2" key="1">
    <citation type="submission" date="2020-08" db="EMBL/GenBank/DDBJ databases">
        <title>Cohnella phylogeny.</title>
        <authorList>
            <person name="Dunlap C."/>
        </authorList>
    </citation>
    <scope>NUCLEOTIDE SEQUENCE [LARGE SCALE GENOMIC DNA]</scope>
    <source>
        <strain evidence="1 2">DSM 103658</strain>
    </source>
</reference>
<gene>
    <name evidence="1" type="ORF">H4Q31_10770</name>
</gene>
<organism evidence="1 2">
    <name type="scientific">Cohnella lubricantis</name>
    <dbReference type="NCBI Taxonomy" id="2163172"/>
    <lineage>
        <taxon>Bacteria</taxon>
        <taxon>Bacillati</taxon>
        <taxon>Bacillota</taxon>
        <taxon>Bacilli</taxon>
        <taxon>Bacillales</taxon>
        <taxon>Paenibacillaceae</taxon>
        <taxon>Cohnella</taxon>
    </lineage>
</organism>
<protein>
    <submittedName>
        <fullName evidence="1">Uncharacterized protein</fullName>
    </submittedName>
</protein>
<dbReference type="AlphaFoldDB" id="A0A841TFT5"/>
<evidence type="ECO:0000313" key="1">
    <source>
        <dbReference type="EMBL" id="MBB6677807.1"/>
    </source>
</evidence>